<gene>
    <name evidence="2" type="ORF">C8N46_11433</name>
</gene>
<evidence type="ECO:0000313" key="3">
    <source>
        <dbReference type="Proteomes" id="UP000244090"/>
    </source>
</evidence>
<keyword evidence="1" id="KW-1133">Transmembrane helix</keyword>
<name>A0A2T6BQP3_9FLAO</name>
<sequence length="159" mass="19190">MNTFLIIIGILILFYILHRILMNWQINKSIDYFIENAETVTKTPEMIEKEEILKNRIEDLKKKNYHNELDLLYDLSSVYILEMLKDESGWTLNKNDFRIKRVNETELKTRLKISHFSGNERVYQINYTQGLQKFTDINNYKVGMKMLDIFCQELDTFYK</sequence>
<evidence type="ECO:0000313" key="2">
    <source>
        <dbReference type="EMBL" id="PTX58388.1"/>
    </source>
</evidence>
<keyword evidence="1" id="KW-0472">Membrane</keyword>
<keyword evidence="1" id="KW-0812">Transmembrane</keyword>
<comment type="caution">
    <text evidence="2">The sequence shown here is derived from an EMBL/GenBank/DDBJ whole genome shotgun (WGS) entry which is preliminary data.</text>
</comment>
<feature type="transmembrane region" description="Helical" evidence="1">
    <location>
        <begin position="6"/>
        <end position="22"/>
    </location>
</feature>
<accession>A0A2T6BQP3</accession>
<dbReference type="EMBL" id="QBKT01000014">
    <property type="protein sequence ID" value="PTX58388.1"/>
    <property type="molecule type" value="Genomic_DNA"/>
</dbReference>
<keyword evidence="3" id="KW-1185">Reference proteome</keyword>
<proteinExistence type="predicted"/>
<dbReference type="OrthoDB" id="9848990at2"/>
<dbReference type="Proteomes" id="UP000244090">
    <property type="component" value="Unassembled WGS sequence"/>
</dbReference>
<dbReference type="AlphaFoldDB" id="A0A2T6BQP3"/>
<evidence type="ECO:0000256" key="1">
    <source>
        <dbReference type="SAM" id="Phobius"/>
    </source>
</evidence>
<protein>
    <submittedName>
        <fullName evidence="2">Uncharacterized protein</fullName>
    </submittedName>
</protein>
<organism evidence="2 3">
    <name type="scientific">Kordia periserrulae</name>
    <dbReference type="NCBI Taxonomy" id="701523"/>
    <lineage>
        <taxon>Bacteria</taxon>
        <taxon>Pseudomonadati</taxon>
        <taxon>Bacteroidota</taxon>
        <taxon>Flavobacteriia</taxon>
        <taxon>Flavobacteriales</taxon>
        <taxon>Flavobacteriaceae</taxon>
        <taxon>Kordia</taxon>
    </lineage>
</organism>
<dbReference type="RefSeq" id="WP_146169907.1">
    <property type="nucleotide sequence ID" value="NZ_QBKT01000014.1"/>
</dbReference>
<reference evidence="2 3" key="1">
    <citation type="submission" date="2018-04" db="EMBL/GenBank/DDBJ databases">
        <title>Genomic Encyclopedia of Archaeal and Bacterial Type Strains, Phase II (KMG-II): from individual species to whole genera.</title>
        <authorList>
            <person name="Goeker M."/>
        </authorList>
    </citation>
    <scope>NUCLEOTIDE SEQUENCE [LARGE SCALE GENOMIC DNA]</scope>
    <source>
        <strain evidence="2 3">DSM 25731</strain>
    </source>
</reference>